<dbReference type="Proteomes" id="UP000242501">
    <property type="component" value="Unassembled WGS sequence"/>
</dbReference>
<dbReference type="EMBL" id="FMYL01000003">
    <property type="protein sequence ID" value="SDB86825.1"/>
    <property type="molecule type" value="Genomic_DNA"/>
</dbReference>
<proteinExistence type="predicted"/>
<reference evidence="2" key="1">
    <citation type="submission" date="2016-09" db="EMBL/GenBank/DDBJ databases">
        <authorList>
            <person name="Varghese N."/>
            <person name="Submissions S."/>
        </authorList>
    </citation>
    <scope>NUCLEOTIDE SEQUENCE [LARGE SCALE GENOMIC DNA]</scope>
    <source>
        <strain evidence="2">ANC 4422</strain>
    </source>
</reference>
<accession>A0A1G6GYR9</accession>
<sequence length="465" mass="53533">MFKNQNLWILTEEYPKPTVIQMIVGTFCQDRGNGVFFDNIRIIPILDKNNFLFTYEILGINTPLINKIFIKIATGYSSFVDFLVFYQDYEPTQLDIPVYVIEETKTTDKESRNTGVSQRSSKFSYVHSFYPNAQKIMLYSLRNEENQTLSDTNIFGSRLLTTQGVRILGKNRTDFLPFTSIDELISAKNSMRNPPAGNVPIKITQYENKIQISGRLFKSDSLSHDPNIGTLSSIAYTLRVLGYQGQIEITHHGLFQKHVQNGKNKFIRIAQILGITLEGLQLPSQIAQVDYWRYDTKGEKLGTIFIHLLVENFSEGFSIFDNHAGSEKGYFFTPDGQYLSLIKYEAENREAYKAGDKTKIVYIPDLILLDPKQMEVINVEGKVYSNMLKGISELNNYDPVERLYINRYYPDFKVLRTVVLYGSFENQITRAEVSFLLNKDGNLILGIQAPDLFKRALQNLYSYWH</sequence>
<name>A0A1G6GYR9_9GAMM</name>
<dbReference type="STRING" id="1219383.SAMN05421733_1039"/>
<dbReference type="OrthoDB" id="354539at2"/>
<protein>
    <submittedName>
        <fullName evidence="1">Uncharacterized protein</fullName>
    </submittedName>
</protein>
<dbReference type="RefSeq" id="WP_092746985.1">
    <property type="nucleotide sequence ID" value="NZ_FMYL01000003.1"/>
</dbReference>
<gene>
    <name evidence="1" type="ORF">SAMN05421733_1039</name>
</gene>
<keyword evidence="2" id="KW-1185">Reference proteome</keyword>
<evidence type="ECO:0000313" key="1">
    <source>
        <dbReference type="EMBL" id="SDB86825.1"/>
    </source>
</evidence>
<dbReference type="AlphaFoldDB" id="A0A1G6GYR9"/>
<organism evidence="1 2">
    <name type="scientific">Acinetobacter boissieri</name>
    <dbReference type="NCBI Taxonomy" id="1219383"/>
    <lineage>
        <taxon>Bacteria</taxon>
        <taxon>Pseudomonadati</taxon>
        <taxon>Pseudomonadota</taxon>
        <taxon>Gammaproteobacteria</taxon>
        <taxon>Moraxellales</taxon>
        <taxon>Moraxellaceae</taxon>
        <taxon>Acinetobacter</taxon>
    </lineage>
</organism>
<evidence type="ECO:0000313" key="2">
    <source>
        <dbReference type="Proteomes" id="UP000242501"/>
    </source>
</evidence>